<feature type="transmembrane region" description="Helical" evidence="1">
    <location>
        <begin position="92"/>
        <end position="115"/>
    </location>
</feature>
<feature type="non-terminal residue" evidence="2">
    <location>
        <position position="1"/>
    </location>
</feature>
<keyword evidence="3" id="KW-1185">Reference proteome</keyword>
<evidence type="ECO:0000313" key="2">
    <source>
        <dbReference type="EMBL" id="MCI17115.1"/>
    </source>
</evidence>
<proteinExistence type="predicted"/>
<protein>
    <submittedName>
        <fullName evidence="2">Uncharacterized protein</fullName>
    </submittedName>
</protein>
<sequence>SIFAPFHLSLDLIRTVRLFQSRPLDQGNGSDGQGVTLVRVGASVRDHSIYGKKEGFFESFFHSPIFSTLKLPRPPDPFSVPSSQACCSCDSLSISTVIIFFIFFNNSGFSGFGFLPFDIRWFEGSYGGFSGTVVAGVLRLCNTVFWVFVEEQCRTFVRLCEHV</sequence>
<dbReference type="EMBL" id="LXQA010103889">
    <property type="protein sequence ID" value="MCI17115.1"/>
    <property type="molecule type" value="Genomic_DNA"/>
</dbReference>
<reference evidence="2 3" key="1">
    <citation type="journal article" date="2018" name="Front. Plant Sci.">
        <title>Red Clover (Trifolium pratense) and Zigzag Clover (T. medium) - A Picture of Genomic Similarities and Differences.</title>
        <authorList>
            <person name="Dluhosova J."/>
            <person name="Istvanek J."/>
            <person name="Nedelnik J."/>
            <person name="Repkova J."/>
        </authorList>
    </citation>
    <scope>NUCLEOTIDE SEQUENCE [LARGE SCALE GENOMIC DNA]</scope>
    <source>
        <strain evidence="3">cv. 10/8</strain>
        <tissue evidence="2">Leaf</tissue>
    </source>
</reference>
<name>A0A392Q1J6_9FABA</name>
<feature type="transmembrane region" description="Helical" evidence="1">
    <location>
        <begin position="127"/>
        <end position="149"/>
    </location>
</feature>
<keyword evidence="1" id="KW-0472">Membrane</keyword>
<keyword evidence="1" id="KW-1133">Transmembrane helix</keyword>
<organism evidence="2 3">
    <name type="scientific">Trifolium medium</name>
    <dbReference type="NCBI Taxonomy" id="97028"/>
    <lineage>
        <taxon>Eukaryota</taxon>
        <taxon>Viridiplantae</taxon>
        <taxon>Streptophyta</taxon>
        <taxon>Embryophyta</taxon>
        <taxon>Tracheophyta</taxon>
        <taxon>Spermatophyta</taxon>
        <taxon>Magnoliopsida</taxon>
        <taxon>eudicotyledons</taxon>
        <taxon>Gunneridae</taxon>
        <taxon>Pentapetalae</taxon>
        <taxon>rosids</taxon>
        <taxon>fabids</taxon>
        <taxon>Fabales</taxon>
        <taxon>Fabaceae</taxon>
        <taxon>Papilionoideae</taxon>
        <taxon>50 kb inversion clade</taxon>
        <taxon>NPAAA clade</taxon>
        <taxon>Hologalegina</taxon>
        <taxon>IRL clade</taxon>
        <taxon>Trifolieae</taxon>
        <taxon>Trifolium</taxon>
    </lineage>
</organism>
<evidence type="ECO:0000256" key="1">
    <source>
        <dbReference type="SAM" id="Phobius"/>
    </source>
</evidence>
<evidence type="ECO:0000313" key="3">
    <source>
        <dbReference type="Proteomes" id="UP000265520"/>
    </source>
</evidence>
<accession>A0A392Q1J6</accession>
<dbReference type="AlphaFoldDB" id="A0A392Q1J6"/>
<dbReference type="Proteomes" id="UP000265520">
    <property type="component" value="Unassembled WGS sequence"/>
</dbReference>
<keyword evidence="1" id="KW-0812">Transmembrane</keyword>
<comment type="caution">
    <text evidence="2">The sequence shown here is derived from an EMBL/GenBank/DDBJ whole genome shotgun (WGS) entry which is preliminary data.</text>
</comment>